<protein>
    <submittedName>
        <fullName evidence="7">DNA repair protein RadC</fullName>
    </submittedName>
</protein>
<dbReference type="NCBIfam" id="TIGR00608">
    <property type="entry name" value="radc"/>
    <property type="match status" value="1"/>
</dbReference>
<dbReference type="Pfam" id="PF04002">
    <property type="entry name" value="RadC"/>
    <property type="match status" value="1"/>
</dbReference>
<feature type="domain" description="MPN" evidence="6">
    <location>
        <begin position="34"/>
        <end position="156"/>
    </location>
</feature>
<gene>
    <name evidence="7" type="ORF">BKK52_01115</name>
</gene>
<evidence type="ECO:0000259" key="6">
    <source>
        <dbReference type="PROSITE" id="PS50249"/>
    </source>
</evidence>
<dbReference type="InterPro" id="IPR020891">
    <property type="entry name" value="UPF0758_CS"/>
</dbReference>
<keyword evidence="1" id="KW-0645">Protease</keyword>
<accession>A0A1V3J6B8</accession>
<evidence type="ECO:0000256" key="4">
    <source>
        <dbReference type="ARBA" id="ARBA00022833"/>
    </source>
</evidence>
<dbReference type="OrthoDB" id="9804482at2"/>
<keyword evidence="2" id="KW-0479">Metal-binding</keyword>
<dbReference type="GO" id="GO:0046872">
    <property type="term" value="F:metal ion binding"/>
    <property type="evidence" value="ECO:0007669"/>
    <property type="project" value="UniProtKB-KW"/>
</dbReference>
<reference evidence="7 8" key="1">
    <citation type="submission" date="2016-10" db="EMBL/GenBank/DDBJ databases">
        <title>Rodentibacter gen. nov. and new species.</title>
        <authorList>
            <person name="Christensen H."/>
        </authorList>
    </citation>
    <scope>NUCLEOTIDE SEQUENCE [LARGE SCALE GENOMIC DNA]</scope>
    <source>
        <strain evidence="7 8">H1987082031</strain>
    </source>
</reference>
<keyword evidence="4" id="KW-0862">Zinc</keyword>
<evidence type="ECO:0000313" key="8">
    <source>
        <dbReference type="Proteomes" id="UP000189161"/>
    </source>
</evidence>
<dbReference type="Gene3D" id="3.40.140.10">
    <property type="entry name" value="Cytidine Deaminase, domain 2"/>
    <property type="match status" value="1"/>
</dbReference>
<evidence type="ECO:0000256" key="3">
    <source>
        <dbReference type="ARBA" id="ARBA00022801"/>
    </source>
</evidence>
<dbReference type="GO" id="GO:0006508">
    <property type="term" value="P:proteolysis"/>
    <property type="evidence" value="ECO:0007669"/>
    <property type="project" value="UniProtKB-KW"/>
</dbReference>
<evidence type="ECO:0000256" key="2">
    <source>
        <dbReference type="ARBA" id="ARBA00022723"/>
    </source>
</evidence>
<proteinExistence type="predicted"/>
<dbReference type="EMBL" id="MLHL01000006">
    <property type="protein sequence ID" value="OOF50778.1"/>
    <property type="molecule type" value="Genomic_DNA"/>
</dbReference>
<dbReference type="InterPro" id="IPR001405">
    <property type="entry name" value="UPF0758"/>
</dbReference>
<keyword evidence="8" id="KW-1185">Reference proteome</keyword>
<evidence type="ECO:0000256" key="1">
    <source>
        <dbReference type="ARBA" id="ARBA00022670"/>
    </source>
</evidence>
<dbReference type="PANTHER" id="PTHR30471">
    <property type="entry name" value="DNA REPAIR PROTEIN RADC"/>
    <property type="match status" value="1"/>
</dbReference>
<evidence type="ECO:0000256" key="5">
    <source>
        <dbReference type="ARBA" id="ARBA00023049"/>
    </source>
</evidence>
<sequence>MYKLDANEQTILNQAKAILTKIMENTPIYRSEKQLTAPEMIAFHFQTLIGYEEREMCAVLFLDRSHRLVKAEILFQGDVTSVSISPREIIKRALQLNAVSIVIGHNHPSGDVVPSYQDQKFTEGMMRACRLMEVNLLDHIIVSGSEYYSFSENSLLID</sequence>
<name>A0A1V3J6B8_9PAST</name>
<dbReference type="Proteomes" id="UP000189161">
    <property type="component" value="Unassembled WGS sequence"/>
</dbReference>
<organism evidence="7 8">
    <name type="scientific">Rodentibacter trehalosifermentans</name>
    <dbReference type="NCBI Taxonomy" id="1908263"/>
    <lineage>
        <taxon>Bacteria</taxon>
        <taxon>Pseudomonadati</taxon>
        <taxon>Pseudomonadota</taxon>
        <taxon>Gammaproteobacteria</taxon>
        <taxon>Pasteurellales</taxon>
        <taxon>Pasteurellaceae</taxon>
        <taxon>Rodentibacter</taxon>
    </lineage>
</organism>
<evidence type="ECO:0000313" key="7">
    <source>
        <dbReference type="EMBL" id="OOF50778.1"/>
    </source>
</evidence>
<dbReference type="InterPro" id="IPR037518">
    <property type="entry name" value="MPN"/>
</dbReference>
<dbReference type="PROSITE" id="PS50249">
    <property type="entry name" value="MPN"/>
    <property type="match status" value="1"/>
</dbReference>
<keyword evidence="3" id="KW-0378">Hydrolase</keyword>
<dbReference type="AlphaFoldDB" id="A0A1V3J6B8"/>
<comment type="caution">
    <text evidence="7">The sequence shown here is derived from an EMBL/GenBank/DDBJ whole genome shotgun (WGS) entry which is preliminary data.</text>
</comment>
<dbReference type="PROSITE" id="PS01302">
    <property type="entry name" value="UPF0758"/>
    <property type="match status" value="1"/>
</dbReference>
<dbReference type="PANTHER" id="PTHR30471:SF3">
    <property type="entry name" value="UPF0758 PROTEIN YEES-RELATED"/>
    <property type="match status" value="1"/>
</dbReference>
<dbReference type="CDD" id="cd08071">
    <property type="entry name" value="MPN_DUF2466"/>
    <property type="match status" value="1"/>
</dbReference>
<dbReference type="InterPro" id="IPR025657">
    <property type="entry name" value="RadC_JAB"/>
</dbReference>
<dbReference type="RefSeq" id="WP_077477568.1">
    <property type="nucleotide sequence ID" value="NZ_MLHL01000006.1"/>
</dbReference>
<keyword evidence="5" id="KW-0482">Metalloprotease</keyword>
<dbReference type="GO" id="GO:0008237">
    <property type="term" value="F:metallopeptidase activity"/>
    <property type="evidence" value="ECO:0007669"/>
    <property type="project" value="UniProtKB-KW"/>
</dbReference>
<dbReference type="SUPFAM" id="SSF102712">
    <property type="entry name" value="JAB1/MPN domain"/>
    <property type="match status" value="1"/>
</dbReference>
<dbReference type="GeneID" id="85657525"/>